<reference evidence="2 3" key="1">
    <citation type="submission" date="2018-05" db="EMBL/GenBank/DDBJ databases">
        <title>Salinimonas sp. HMF8227 Genome sequencing and assembly.</title>
        <authorList>
            <person name="Kang H."/>
            <person name="Kang J."/>
            <person name="Cha I."/>
            <person name="Kim H."/>
            <person name="Joh K."/>
        </authorList>
    </citation>
    <scope>NUCLEOTIDE SEQUENCE [LARGE SCALE GENOMIC DNA]</scope>
    <source>
        <strain evidence="2 3">HMF8227</strain>
    </source>
</reference>
<protein>
    <recommendedName>
        <fullName evidence="4">NIPSNAP domain-containing protein</fullName>
    </recommendedName>
</protein>
<keyword evidence="3" id="KW-1185">Reference proteome</keyword>
<evidence type="ECO:0000313" key="3">
    <source>
        <dbReference type="Proteomes" id="UP000245728"/>
    </source>
</evidence>
<keyword evidence="1" id="KW-0732">Signal</keyword>
<dbReference type="EMBL" id="CP029347">
    <property type="protein sequence ID" value="AWL11165.1"/>
    <property type="molecule type" value="Genomic_DNA"/>
</dbReference>
<sequence>MKTTIFALGLLLLCGTATANAQQLEVYKDYEPGSQIIMMTTVKVDPNMTDLYLAGIRDTWVKAVRMQKEMGYIKDWKILSSDLPLAGDFNLVLMVTFEKASDLEPNKERYQAFMKQWGEANRKRSEELVKTYPEVRTLTGEYRLREVMMK</sequence>
<dbReference type="KEGG" id="salh:HMF8227_00669"/>
<accession>A0A2S2E0I5</accession>
<dbReference type="OrthoDB" id="6261807at2"/>
<organism evidence="2 3">
    <name type="scientific">Saliniradius amylolyticus</name>
    <dbReference type="NCBI Taxonomy" id="2183582"/>
    <lineage>
        <taxon>Bacteria</taxon>
        <taxon>Pseudomonadati</taxon>
        <taxon>Pseudomonadota</taxon>
        <taxon>Gammaproteobacteria</taxon>
        <taxon>Alteromonadales</taxon>
        <taxon>Alteromonadaceae</taxon>
        <taxon>Saliniradius</taxon>
    </lineage>
</organism>
<feature type="signal peptide" evidence="1">
    <location>
        <begin position="1"/>
        <end position="21"/>
    </location>
</feature>
<dbReference type="RefSeq" id="WP_109338831.1">
    <property type="nucleotide sequence ID" value="NZ_CP029347.1"/>
</dbReference>
<evidence type="ECO:0008006" key="4">
    <source>
        <dbReference type="Google" id="ProtNLM"/>
    </source>
</evidence>
<evidence type="ECO:0000256" key="1">
    <source>
        <dbReference type="SAM" id="SignalP"/>
    </source>
</evidence>
<proteinExistence type="predicted"/>
<evidence type="ECO:0000313" key="2">
    <source>
        <dbReference type="EMBL" id="AWL11165.1"/>
    </source>
</evidence>
<name>A0A2S2E0I5_9ALTE</name>
<dbReference type="Proteomes" id="UP000245728">
    <property type="component" value="Chromosome"/>
</dbReference>
<dbReference type="AlphaFoldDB" id="A0A2S2E0I5"/>
<gene>
    <name evidence="2" type="ORF">HMF8227_00669</name>
</gene>
<feature type="chain" id="PRO_5015770050" description="NIPSNAP domain-containing protein" evidence="1">
    <location>
        <begin position="22"/>
        <end position="150"/>
    </location>
</feature>